<gene>
    <name evidence="1" type="ORF">NM208_g5623</name>
</gene>
<protein>
    <submittedName>
        <fullName evidence="1">Uncharacterized protein</fullName>
    </submittedName>
</protein>
<comment type="caution">
    <text evidence="1">The sequence shown here is derived from an EMBL/GenBank/DDBJ whole genome shotgun (WGS) entry which is preliminary data.</text>
</comment>
<keyword evidence="2" id="KW-1185">Reference proteome</keyword>
<sequence>MVFPLIVLYLAPRIGFPWALRIIAFVCLGLCSIACLTLRKHLPNNKRAGASVDLNALRELHFGVTTFSVFLIEFAVFIPYTYIPSYALAAGFESKKAHMLNVLLNVGAVPGLALPSYAANRFGSFNTMCVTAFACALLTR</sequence>
<reference evidence="1" key="1">
    <citation type="submission" date="2022-08" db="EMBL/GenBank/DDBJ databases">
        <title>Genome Sequence of Fusarium decemcellulare.</title>
        <authorList>
            <person name="Buettner E."/>
        </authorList>
    </citation>
    <scope>NUCLEOTIDE SEQUENCE</scope>
    <source>
        <strain evidence="1">Babe19</strain>
    </source>
</reference>
<organism evidence="1 2">
    <name type="scientific">Fusarium decemcellulare</name>
    <dbReference type="NCBI Taxonomy" id="57161"/>
    <lineage>
        <taxon>Eukaryota</taxon>
        <taxon>Fungi</taxon>
        <taxon>Dikarya</taxon>
        <taxon>Ascomycota</taxon>
        <taxon>Pezizomycotina</taxon>
        <taxon>Sordariomycetes</taxon>
        <taxon>Hypocreomycetidae</taxon>
        <taxon>Hypocreales</taxon>
        <taxon>Nectriaceae</taxon>
        <taxon>Fusarium</taxon>
        <taxon>Fusarium decemcellulare species complex</taxon>
    </lineage>
</organism>
<dbReference type="Proteomes" id="UP001148629">
    <property type="component" value="Unassembled WGS sequence"/>
</dbReference>
<proteinExistence type="predicted"/>
<evidence type="ECO:0000313" key="1">
    <source>
        <dbReference type="EMBL" id="KAJ3539116.1"/>
    </source>
</evidence>
<accession>A0ACC1SG99</accession>
<evidence type="ECO:0000313" key="2">
    <source>
        <dbReference type="Proteomes" id="UP001148629"/>
    </source>
</evidence>
<name>A0ACC1SG99_9HYPO</name>
<dbReference type="EMBL" id="JANRMS010000478">
    <property type="protein sequence ID" value="KAJ3539116.1"/>
    <property type="molecule type" value="Genomic_DNA"/>
</dbReference>